<keyword evidence="3 5" id="KW-0863">Zinc-finger</keyword>
<comment type="caution">
    <text evidence="7">The sequence shown here is derived from an EMBL/GenBank/DDBJ whole genome shotgun (WGS) entry which is preliminary data.</text>
</comment>
<dbReference type="InterPro" id="IPR013087">
    <property type="entry name" value="Znf_C2H2_type"/>
</dbReference>
<evidence type="ECO:0000259" key="6">
    <source>
        <dbReference type="PROSITE" id="PS50157"/>
    </source>
</evidence>
<name>A0AAU9IVL2_9CILI</name>
<evidence type="ECO:0000256" key="4">
    <source>
        <dbReference type="ARBA" id="ARBA00022833"/>
    </source>
</evidence>
<sequence>MKNFTGKETSHLPKPFYLNAEDIFEAESSEFRCGNCSLQFSSLLELSIHQYSDKNHEGMVDSGILFLTAYNINVQLYNDASQLLMSRCDPQANIGDEYCCKYCNKNFVSFKGIQQHIGKMHQISPREVKCDICLKSFKNKNALKFHHHQVHEKSTRVLCEFCHKLFYNKYALAAHINTCIGKKESQDT</sequence>
<dbReference type="InterPro" id="IPR036236">
    <property type="entry name" value="Znf_C2H2_sf"/>
</dbReference>
<accession>A0AAU9IVL2</accession>
<evidence type="ECO:0000256" key="5">
    <source>
        <dbReference type="PROSITE-ProRule" id="PRU00042"/>
    </source>
</evidence>
<keyword evidence="8" id="KW-1185">Reference proteome</keyword>
<evidence type="ECO:0000313" key="8">
    <source>
        <dbReference type="Proteomes" id="UP001162131"/>
    </source>
</evidence>
<evidence type="ECO:0000256" key="2">
    <source>
        <dbReference type="ARBA" id="ARBA00022737"/>
    </source>
</evidence>
<evidence type="ECO:0000256" key="1">
    <source>
        <dbReference type="ARBA" id="ARBA00022723"/>
    </source>
</evidence>
<feature type="domain" description="C2H2-type" evidence="6">
    <location>
        <begin position="98"/>
        <end position="121"/>
    </location>
</feature>
<dbReference type="Proteomes" id="UP001162131">
    <property type="component" value="Unassembled WGS sequence"/>
</dbReference>
<dbReference type="SUPFAM" id="SSF57667">
    <property type="entry name" value="beta-beta-alpha zinc fingers"/>
    <property type="match status" value="1"/>
</dbReference>
<dbReference type="PANTHER" id="PTHR24379">
    <property type="entry name" value="KRAB AND ZINC FINGER DOMAIN-CONTAINING"/>
    <property type="match status" value="1"/>
</dbReference>
<keyword evidence="1" id="KW-0479">Metal-binding</keyword>
<dbReference type="PROSITE" id="PS50157">
    <property type="entry name" value="ZINC_FINGER_C2H2_2"/>
    <property type="match status" value="2"/>
</dbReference>
<dbReference type="GO" id="GO:0008270">
    <property type="term" value="F:zinc ion binding"/>
    <property type="evidence" value="ECO:0007669"/>
    <property type="project" value="UniProtKB-KW"/>
</dbReference>
<dbReference type="Gene3D" id="3.30.160.60">
    <property type="entry name" value="Classic Zinc Finger"/>
    <property type="match status" value="2"/>
</dbReference>
<evidence type="ECO:0000256" key="3">
    <source>
        <dbReference type="ARBA" id="ARBA00022771"/>
    </source>
</evidence>
<dbReference type="EMBL" id="CAJZBQ010000020">
    <property type="protein sequence ID" value="CAG9318080.1"/>
    <property type="molecule type" value="Genomic_DNA"/>
</dbReference>
<dbReference type="AlphaFoldDB" id="A0AAU9IVL2"/>
<dbReference type="SMART" id="SM00355">
    <property type="entry name" value="ZnF_C2H2"/>
    <property type="match status" value="4"/>
</dbReference>
<dbReference type="PANTHER" id="PTHR24379:SF121">
    <property type="entry name" value="C2H2-TYPE DOMAIN-CONTAINING PROTEIN"/>
    <property type="match status" value="1"/>
</dbReference>
<evidence type="ECO:0000313" key="7">
    <source>
        <dbReference type="EMBL" id="CAG9318080.1"/>
    </source>
</evidence>
<reference evidence="7" key="1">
    <citation type="submission" date="2021-09" db="EMBL/GenBank/DDBJ databases">
        <authorList>
            <consortium name="AG Swart"/>
            <person name="Singh M."/>
            <person name="Singh A."/>
            <person name="Seah K."/>
            <person name="Emmerich C."/>
        </authorList>
    </citation>
    <scope>NUCLEOTIDE SEQUENCE</scope>
    <source>
        <strain evidence="7">ATCC30299</strain>
    </source>
</reference>
<dbReference type="PROSITE" id="PS00028">
    <property type="entry name" value="ZINC_FINGER_C2H2_1"/>
    <property type="match status" value="2"/>
</dbReference>
<organism evidence="7 8">
    <name type="scientific">Blepharisma stoltei</name>
    <dbReference type="NCBI Taxonomy" id="1481888"/>
    <lineage>
        <taxon>Eukaryota</taxon>
        <taxon>Sar</taxon>
        <taxon>Alveolata</taxon>
        <taxon>Ciliophora</taxon>
        <taxon>Postciliodesmatophora</taxon>
        <taxon>Heterotrichea</taxon>
        <taxon>Heterotrichida</taxon>
        <taxon>Blepharismidae</taxon>
        <taxon>Blepharisma</taxon>
    </lineage>
</organism>
<protein>
    <recommendedName>
        <fullName evidence="6">C2H2-type domain-containing protein</fullName>
    </recommendedName>
</protein>
<keyword evidence="2" id="KW-0677">Repeat</keyword>
<feature type="domain" description="C2H2-type" evidence="6">
    <location>
        <begin position="128"/>
        <end position="156"/>
    </location>
</feature>
<proteinExistence type="predicted"/>
<keyword evidence="4" id="KW-0862">Zinc</keyword>
<gene>
    <name evidence="7" type="ORF">BSTOLATCC_MIC20564</name>
</gene>